<evidence type="ECO:0000313" key="1">
    <source>
        <dbReference type="EMBL" id="KAE8162111.1"/>
    </source>
</evidence>
<sequence>MCSESIHRRKCVPEVELVAHDVGFSERKLIKALVVLEPETRPAAAEIDIMAHWKILNLARAISVPGNQSVDSINGTIASQLPTLVEEQHQEDFMDYYSLEIRQAINNPSTRGVFSCSVHKFLYAITC</sequence>
<evidence type="ECO:0000313" key="2">
    <source>
        <dbReference type="Proteomes" id="UP000326950"/>
    </source>
</evidence>
<gene>
    <name evidence="1" type="ORF">BDV40DRAFT_300740</name>
</gene>
<organism evidence="1 2">
    <name type="scientific">Aspergillus tamarii</name>
    <dbReference type="NCBI Taxonomy" id="41984"/>
    <lineage>
        <taxon>Eukaryota</taxon>
        <taxon>Fungi</taxon>
        <taxon>Dikarya</taxon>
        <taxon>Ascomycota</taxon>
        <taxon>Pezizomycotina</taxon>
        <taxon>Eurotiomycetes</taxon>
        <taxon>Eurotiomycetidae</taxon>
        <taxon>Eurotiales</taxon>
        <taxon>Aspergillaceae</taxon>
        <taxon>Aspergillus</taxon>
        <taxon>Aspergillus subgen. Circumdati</taxon>
    </lineage>
</organism>
<protein>
    <submittedName>
        <fullName evidence="1">Uncharacterized protein</fullName>
    </submittedName>
</protein>
<keyword evidence="2" id="KW-1185">Reference proteome</keyword>
<dbReference type="AlphaFoldDB" id="A0A5N6UVT3"/>
<proteinExistence type="predicted"/>
<accession>A0A5N6UVT3</accession>
<dbReference type="OrthoDB" id="10252171at2759"/>
<dbReference type="EMBL" id="ML738633">
    <property type="protein sequence ID" value="KAE8162111.1"/>
    <property type="molecule type" value="Genomic_DNA"/>
</dbReference>
<dbReference type="Proteomes" id="UP000326950">
    <property type="component" value="Unassembled WGS sequence"/>
</dbReference>
<reference evidence="1 2" key="1">
    <citation type="submission" date="2019-04" db="EMBL/GenBank/DDBJ databases">
        <title>Friends and foes A comparative genomics study of 23 Aspergillus species from section Flavi.</title>
        <authorList>
            <consortium name="DOE Joint Genome Institute"/>
            <person name="Kjaerbolling I."/>
            <person name="Vesth T."/>
            <person name="Frisvad J.C."/>
            <person name="Nybo J.L."/>
            <person name="Theobald S."/>
            <person name="Kildgaard S."/>
            <person name="Isbrandt T."/>
            <person name="Kuo A."/>
            <person name="Sato A."/>
            <person name="Lyhne E.K."/>
            <person name="Kogle M.E."/>
            <person name="Wiebenga A."/>
            <person name="Kun R.S."/>
            <person name="Lubbers R.J."/>
            <person name="Makela M.R."/>
            <person name="Barry K."/>
            <person name="Chovatia M."/>
            <person name="Clum A."/>
            <person name="Daum C."/>
            <person name="Haridas S."/>
            <person name="He G."/>
            <person name="LaButti K."/>
            <person name="Lipzen A."/>
            <person name="Mondo S."/>
            <person name="Riley R."/>
            <person name="Salamov A."/>
            <person name="Simmons B.A."/>
            <person name="Magnuson J.K."/>
            <person name="Henrissat B."/>
            <person name="Mortensen U.H."/>
            <person name="Larsen T.O."/>
            <person name="Devries R.P."/>
            <person name="Grigoriev I.V."/>
            <person name="Machida M."/>
            <person name="Baker S.E."/>
            <person name="Andersen M.R."/>
        </authorList>
    </citation>
    <scope>NUCLEOTIDE SEQUENCE [LARGE SCALE GENOMIC DNA]</scope>
    <source>
        <strain evidence="1 2">CBS 117626</strain>
    </source>
</reference>
<name>A0A5N6UVT3_ASPTM</name>